<dbReference type="OrthoDB" id="10399725at2759"/>
<dbReference type="Proteomes" id="UP000605846">
    <property type="component" value="Unassembled WGS sequence"/>
</dbReference>
<protein>
    <submittedName>
        <fullName evidence="2">Uncharacterized protein</fullName>
    </submittedName>
</protein>
<gene>
    <name evidence="2" type="ORF">EC973_006998</name>
</gene>
<reference evidence="2" key="1">
    <citation type="submission" date="2020-01" db="EMBL/GenBank/DDBJ databases">
        <title>Genome Sequencing of Three Apophysomyces-Like Fungal Strains Confirms a Novel Fungal Genus in the Mucoromycota with divergent Burkholderia-like Endosymbiotic Bacteria.</title>
        <authorList>
            <person name="Stajich J.E."/>
            <person name="Macias A.M."/>
            <person name="Carter-House D."/>
            <person name="Lovett B."/>
            <person name="Kasson L.R."/>
            <person name="Berry K."/>
            <person name="Grigoriev I."/>
            <person name="Chang Y."/>
            <person name="Spatafora J."/>
            <person name="Kasson M.T."/>
        </authorList>
    </citation>
    <scope>NUCLEOTIDE SEQUENCE</scope>
    <source>
        <strain evidence="2">NRRL A-21654</strain>
    </source>
</reference>
<comment type="caution">
    <text evidence="2">The sequence shown here is derived from an EMBL/GenBank/DDBJ whole genome shotgun (WGS) entry which is preliminary data.</text>
</comment>
<dbReference type="EMBL" id="JABAYA010000049">
    <property type="protein sequence ID" value="KAF7727767.1"/>
    <property type="molecule type" value="Genomic_DNA"/>
</dbReference>
<feature type="region of interest" description="Disordered" evidence="1">
    <location>
        <begin position="137"/>
        <end position="168"/>
    </location>
</feature>
<evidence type="ECO:0000256" key="1">
    <source>
        <dbReference type="SAM" id="MobiDB-lite"/>
    </source>
</evidence>
<feature type="compositionally biased region" description="Basic residues" evidence="1">
    <location>
        <begin position="147"/>
        <end position="160"/>
    </location>
</feature>
<feature type="non-terminal residue" evidence="2">
    <location>
        <position position="1"/>
    </location>
</feature>
<dbReference type="AlphaFoldDB" id="A0A8H7BV46"/>
<name>A0A8H7BV46_9FUNG</name>
<sequence>MRLQAAITDEKAINAQIRFVVLAATCGNDYAKNLRGKSFKRTLMNNIGASVSDLEMQEFRVALHQFCRPRVSGVHSDQRPIHYGDLRLQNADTTIIESLDRSAVVGTAPARHNQRPDYGSRYRLLEPAPELNEGVIEEEDTGPHAPKAGKKQTRPAKKGRAGPSRRQAQFIRDAASGEIRDSFPEKITYTEEDTGHHTTLYQSSRYIAAADAGLYSSVLAAAVERARRRNRPDQEGIDKASLIEKVMDKVVDDMPYVRYVGYHIANIAIREAYNLDNDAMLSLYELFFRNGKRTAQDLWRHIFYCATNYQTMGTREPSLATRQAASEAQYIAQSDILHSDDQLRGHNDDRTNLFKAFMADTAFFYL</sequence>
<proteinExistence type="predicted"/>
<accession>A0A8H7BV46</accession>
<evidence type="ECO:0000313" key="2">
    <source>
        <dbReference type="EMBL" id="KAF7727767.1"/>
    </source>
</evidence>
<organism evidence="2 3">
    <name type="scientific">Apophysomyces ossiformis</name>
    <dbReference type="NCBI Taxonomy" id="679940"/>
    <lineage>
        <taxon>Eukaryota</taxon>
        <taxon>Fungi</taxon>
        <taxon>Fungi incertae sedis</taxon>
        <taxon>Mucoromycota</taxon>
        <taxon>Mucoromycotina</taxon>
        <taxon>Mucoromycetes</taxon>
        <taxon>Mucorales</taxon>
        <taxon>Mucorineae</taxon>
        <taxon>Mucoraceae</taxon>
        <taxon>Apophysomyces</taxon>
    </lineage>
</organism>
<evidence type="ECO:0000313" key="3">
    <source>
        <dbReference type="Proteomes" id="UP000605846"/>
    </source>
</evidence>
<keyword evidence="3" id="KW-1185">Reference proteome</keyword>